<feature type="signal peptide" evidence="1">
    <location>
        <begin position="1"/>
        <end position="21"/>
    </location>
</feature>
<evidence type="ECO:0000313" key="3">
    <source>
        <dbReference type="Proteomes" id="UP000000305"/>
    </source>
</evidence>
<accession>E9I7R2</accession>
<protein>
    <submittedName>
        <fullName evidence="2">Uncharacterized protein</fullName>
    </submittedName>
</protein>
<evidence type="ECO:0000313" key="2">
    <source>
        <dbReference type="EMBL" id="EFX59968.1"/>
    </source>
</evidence>
<dbReference type="Proteomes" id="UP000000305">
    <property type="component" value="Unassembled WGS sequence"/>
</dbReference>
<evidence type="ECO:0000256" key="1">
    <source>
        <dbReference type="SAM" id="SignalP"/>
    </source>
</evidence>
<keyword evidence="3" id="KW-1185">Reference proteome</keyword>
<gene>
    <name evidence="2" type="ORF">DAPPUDRAFT_346128</name>
</gene>
<dbReference type="KEGG" id="dpx:DAPPUDRAFT_346128"/>
<keyword evidence="1" id="KW-0732">Signal</keyword>
<feature type="non-terminal residue" evidence="2">
    <location>
        <position position="80"/>
    </location>
</feature>
<feature type="chain" id="PRO_5003241509" evidence="1">
    <location>
        <begin position="22"/>
        <end position="80"/>
    </location>
</feature>
<dbReference type="InParanoid" id="E9I7R2"/>
<dbReference type="EMBL" id="GL737437">
    <property type="protein sequence ID" value="EFX59968.1"/>
    <property type="molecule type" value="Genomic_DNA"/>
</dbReference>
<name>E9I7R2_DAPPU</name>
<organism evidence="2 3">
    <name type="scientific">Daphnia pulex</name>
    <name type="common">Water flea</name>
    <dbReference type="NCBI Taxonomy" id="6669"/>
    <lineage>
        <taxon>Eukaryota</taxon>
        <taxon>Metazoa</taxon>
        <taxon>Ecdysozoa</taxon>
        <taxon>Arthropoda</taxon>
        <taxon>Crustacea</taxon>
        <taxon>Branchiopoda</taxon>
        <taxon>Diplostraca</taxon>
        <taxon>Cladocera</taxon>
        <taxon>Anomopoda</taxon>
        <taxon>Daphniidae</taxon>
        <taxon>Daphnia</taxon>
    </lineage>
</organism>
<dbReference type="AlphaFoldDB" id="E9I7R2"/>
<reference evidence="2 3" key="1">
    <citation type="journal article" date="2011" name="Science">
        <title>The ecoresponsive genome of Daphnia pulex.</title>
        <authorList>
            <person name="Colbourne J.K."/>
            <person name="Pfrender M.E."/>
            <person name="Gilbert D."/>
            <person name="Thomas W.K."/>
            <person name="Tucker A."/>
            <person name="Oakley T.H."/>
            <person name="Tokishita S."/>
            <person name="Aerts A."/>
            <person name="Arnold G.J."/>
            <person name="Basu M.K."/>
            <person name="Bauer D.J."/>
            <person name="Caceres C.E."/>
            <person name="Carmel L."/>
            <person name="Casola C."/>
            <person name="Choi J.H."/>
            <person name="Detter J.C."/>
            <person name="Dong Q."/>
            <person name="Dusheyko S."/>
            <person name="Eads B.D."/>
            <person name="Frohlich T."/>
            <person name="Geiler-Samerotte K.A."/>
            <person name="Gerlach D."/>
            <person name="Hatcher P."/>
            <person name="Jogdeo S."/>
            <person name="Krijgsveld J."/>
            <person name="Kriventseva E.V."/>
            <person name="Kultz D."/>
            <person name="Laforsch C."/>
            <person name="Lindquist E."/>
            <person name="Lopez J."/>
            <person name="Manak J.R."/>
            <person name="Muller J."/>
            <person name="Pangilinan J."/>
            <person name="Patwardhan R.P."/>
            <person name="Pitluck S."/>
            <person name="Pritham E.J."/>
            <person name="Rechtsteiner A."/>
            <person name="Rho M."/>
            <person name="Rogozin I.B."/>
            <person name="Sakarya O."/>
            <person name="Salamov A."/>
            <person name="Schaack S."/>
            <person name="Shapiro H."/>
            <person name="Shiga Y."/>
            <person name="Skalitzky C."/>
            <person name="Smith Z."/>
            <person name="Souvorov A."/>
            <person name="Sung W."/>
            <person name="Tang Z."/>
            <person name="Tsuchiya D."/>
            <person name="Tu H."/>
            <person name="Vos H."/>
            <person name="Wang M."/>
            <person name="Wolf Y.I."/>
            <person name="Yamagata H."/>
            <person name="Yamada T."/>
            <person name="Ye Y."/>
            <person name="Shaw J.R."/>
            <person name="Andrews J."/>
            <person name="Crease T.J."/>
            <person name="Tang H."/>
            <person name="Lucas S.M."/>
            <person name="Robertson H.M."/>
            <person name="Bork P."/>
            <person name="Koonin E.V."/>
            <person name="Zdobnov E.M."/>
            <person name="Grigoriev I.V."/>
            <person name="Lynch M."/>
            <person name="Boore J.L."/>
        </authorList>
    </citation>
    <scope>NUCLEOTIDE SEQUENCE [LARGE SCALE GENOMIC DNA]</scope>
</reference>
<sequence length="80" mass="8185">MITKQLISLAAAAFLSAGAHAGVIFQDNFDTQTAALNTDLDSNWFVTDGTVDVVNTGTYGLTCKGGVGRCVDLDGSTGNA</sequence>
<dbReference type="HOGENOM" id="CLU_2596896_0_0_1"/>
<proteinExistence type="predicted"/>